<organism evidence="2 3">
    <name type="scientific">Coprinellus micaceus</name>
    <name type="common">Glistening ink-cap mushroom</name>
    <name type="synonym">Coprinus micaceus</name>
    <dbReference type="NCBI Taxonomy" id="71717"/>
    <lineage>
        <taxon>Eukaryota</taxon>
        <taxon>Fungi</taxon>
        <taxon>Dikarya</taxon>
        <taxon>Basidiomycota</taxon>
        <taxon>Agaricomycotina</taxon>
        <taxon>Agaricomycetes</taxon>
        <taxon>Agaricomycetidae</taxon>
        <taxon>Agaricales</taxon>
        <taxon>Agaricineae</taxon>
        <taxon>Psathyrellaceae</taxon>
        <taxon>Coprinellus</taxon>
    </lineage>
</organism>
<keyword evidence="1" id="KW-1133">Transmembrane helix</keyword>
<gene>
    <name evidence="2" type="ORF">FA13DRAFT_1711367</name>
</gene>
<reference evidence="2 3" key="1">
    <citation type="journal article" date="2019" name="Nat. Ecol. Evol.">
        <title>Megaphylogeny resolves global patterns of mushroom evolution.</title>
        <authorList>
            <person name="Varga T."/>
            <person name="Krizsan K."/>
            <person name="Foldi C."/>
            <person name="Dima B."/>
            <person name="Sanchez-Garcia M."/>
            <person name="Sanchez-Ramirez S."/>
            <person name="Szollosi G.J."/>
            <person name="Szarkandi J.G."/>
            <person name="Papp V."/>
            <person name="Albert L."/>
            <person name="Andreopoulos W."/>
            <person name="Angelini C."/>
            <person name="Antonin V."/>
            <person name="Barry K.W."/>
            <person name="Bougher N.L."/>
            <person name="Buchanan P."/>
            <person name="Buyck B."/>
            <person name="Bense V."/>
            <person name="Catcheside P."/>
            <person name="Chovatia M."/>
            <person name="Cooper J."/>
            <person name="Damon W."/>
            <person name="Desjardin D."/>
            <person name="Finy P."/>
            <person name="Geml J."/>
            <person name="Haridas S."/>
            <person name="Hughes K."/>
            <person name="Justo A."/>
            <person name="Karasinski D."/>
            <person name="Kautmanova I."/>
            <person name="Kiss B."/>
            <person name="Kocsube S."/>
            <person name="Kotiranta H."/>
            <person name="LaButti K.M."/>
            <person name="Lechner B.E."/>
            <person name="Liimatainen K."/>
            <person name="Lipzen A."/>
            <person name="Lukacs Z."/>
            <person name="Mihaltcheva S."/>
            <person name="Morgado L.N."/>
            <person name="Niskanen T."/>
            <person name="Noordeloos M.E."/>
            <person name="Ohm R.A."/>
            <person name="Ortiz-Santana B."/>
            <person name="Ovrebo C."/>
            <person name="Racz N."/>
            <person name="Riley R."/>
            <person name="Savchenko A."/>
            <person name="Shiryaev A."/>
            <person name="Soop K."/>
            <person name="Spirin V."/>
            <person name="Szebenyi C."/>
            <person name="Tomsovsky M."/>
            <person name="Tulloss R.E."/>
            <person name="Uehling J."/>
            <person name="Grigoriev I.V."/>
            <person name="Vagvolgyi C."/>
            <person name="Papp T."/>
            <person name="Martin F.M."/>
            <person name="Miettinen O."/>
            <person name="Hibbett D.S."/>
            <person name="Nagy L.G."/>
        </authorList>
    </citation>
    <scope>NUCLEOTIDE SEQUENCE [LARGE SCALE GENOMIC DNA]</scope>
    <source>
        <strain evidence="2 3">FP101781</strain>
    </source>
</reference>
<keyword evidence="1" id="KW-0472">Membrane</keyword>
<keyword evidence="3" id="KW-1185">Reference proteome</keyword>
<keyword evidence="1" id="KW-0812">Transmembrane</keyword>
<proteinExistence type="predicted"/>
<sequence length="353" mass="38969">MSDIARPVSTYRSLLPFTTTAPVRDAAYSNSLPRHSPYKDFATQLDAFDRDPSKFPNWGTTKPTDILHDASSDTMPRNNAFIRVKDNKIQPIVMQGLMQYTSAIFFFDHLVRLTSTQPMNGSVLRYPRQKGWIGKEGKDKTGKNNVIKALKETKSLITNFISNCNAPSTLLLSTSSAPSETTDPILTLANEIVTSGKVSQAFAHCKNIAVIAFNIRIMSEAPGYLQIPDNVQDLDVSLTSEHSDSLLVVMSQASIKHLRLAFLLAVVITPLVVLVPFDLTTMSICIEETLLNAKRLGNQKPPGVRKLEDEVWREILAVAEGKKTAFSAMMGLKAHFVSTNAPAHLTTADLEFF</sequence>
<dbReference type="EMBL" id="QPFP01000029">
    <property type="protein sequence ID" value="TEB29004.1"/>
    <property type="molecule type" value="Genomic_DNA"/>
</dbReference>
<protein>
    <submittedName>
        <fullName evidence="2">Uncharacterized protein</fullName>
    </submittedName>
</protein>
<accession>A0A4Y7T4X5</accession>
<dbReference type="AlphaFoldDB" id="A0A4Y7T4X5"/>
<evidence type="ECO:0000313" key="3">
    <source>
        <dbReference type="Proteomes" id="UP000298030"/>
    </source>
</evidence>
<evidence type="ECO:0000313" key="2">
    <source>
        <dbReference type="EMBL" id="TEB29004.1"/>
    </source>
</evidence>
<feature type="transmembrane region" description="Helical" evidence="1">
    <location>
        <begin position="260"/>
        <end position="277"/>
    </location>
</feature>
<dbReference type="STRING" id="71717.A0A4Y7T4X5"/>
<name>A0A4Y7T4X5_COPMI</name>
<comment type="caution">
    <text evidence="2">The sequence shown here is derived from an EMBL/GenBank/DDBJ whole genome shotgun (WGS) entry which is preliminary data.</text>
</comment>
<evidence type="ECO:0000256" key="1">
    <source>
        <dbReference type="SAM" id="Phobius"/>
    </source>
</evidence>
<dbReference type="Proteomes" id="UP000298030">
    <property type="component" value="Unassembled WGS sequence"/>
</dbReference>
<dbReference type="OrthoDB" id="3062275at2759"/>